<evidence type="ECO:0000256" key="4">
    <source>
        <dbReference type="ARBA" id="ARBA00023136"/>
    </source>
</evidence>
<dbReference type="GO" id="GO:0005068">
    <property type="term" value="F:transmembrane receptor protein tyrosine kinase adaptor activity"/>
    <property type="evidence" value="ECO:0007669"/>
    <property type="project" value="TreeGrafter"/>
</dbReference>
<evidence type="ECO:0000256" key="5">
    <source>
        <dbReference type="ARBA" id="ARBA00023288"/>
    </source>
</evidence>
<keyword evidence="3" id="KW-0519">Myristate</keyword>
<dbReference type="InterPro" id="IPR050996">
    <property type="entry name" value="Docking_Protein_DOK"/>
</dbReference>
<sequence length="459" mass="50402">MGCTYSGHIGKNDGTRSFRVYNVDDQGVELNRGTIEIRENDLVLYQKGKDTIRWPLRGLRRYGFDAELFSFESGRRCAMGPGIYAFKCSHAESLFNLVQESLQRAGEEDQRGQQQNHSHNTTVSGIQHNRGSASAVSEPVSQASERLFIYNGTTEDTEVTGSRNGSSHLYVNGILSDDSGHEYVNSAVTRANGGAFQIDETAALIDFLHNPPGVRSGATRSQVNYAELCMPDTQPSMMSMENLLDENGMDAVRNVERRMTGPDIRNRLSQHSLSLGGFGAESNNRISMPNDLLASSSQECILQSGDSDVFLPDVPQDTGASSNYVNIALEEPSLPARPPSQEEILLPPAHDALTNYANVDFLPSRVQKVPMRAPRVNKLPQVNYIVIDHKNQSNDNLPGNNSPTSPTSCVSFPESPSRKTESYAMIDFGRTAALSQTVRPVEDEGGRKTRHNSTISDMP</sequence>
<evidence type="ECO:0000313" key="8">
    <source>
        <dbReference type="EMBL" id="CAL1546812.1"/>
    </source>
</evidence>
<dbReference type="GO" id="GO:0005104">
    <property type="term" value="F:fibroblast growth factor receptor binding"/>
    <property type="evidence" value="ECO:0007669"/>
    <property type="project" value="TreeGrafter"/>
</dbReference>
<evidence type="ECO:0000259" key="7">
    <source>
        <dbReference type="PROSITE" id="PS51064"/>
    </source>
</evidence>
<dbReference type="GO" id="GO:0005737">
    <property type="term" value="C:cytoplasm"/>
    <property type="evidence" value="ECO:0007669"/>
    <property type="project" value="TreeGrafter"/>
</dbReference>
<comment type="caution">
    <text evidence="8">The sequence shown here is derived from an EMBL/GenBank/DDBJ whole genome shotgun (WGS) entry which is preliminary data.</text>
</comment>
<dbReference type="PANTHER" id="PTHR21258:SF55">
    <property type="entry name" value="FI23523P1"/>
    <property type="match status" value="1"/>
</dbReference>
<dbReference type="InterPro" id="IPR002404">
    <property type="entry name" value="IRS_PTB"/>
</dbReference>
<feature type="compositionally biased region" description="Polar residues" evidence="6">
    <location>
        <begin position="112"/>
        <end position="129"/>
    </location>
</feature>
<reference evidence="8 9" key="1">
    <citation type="submission" date="2024-04" db="EMBL/GenBank/DDBJ databases">
        <authorList>
            <consortium name="Genoscope - CEA"/>
            <person name="William W."/>
        </authorList>
    </citation>
    <scope>NUCLEOTIDE SEQUENCE [LARGE SCALE GENOMIC DNA]</scope>
</reference>
<feature type="compositionally biased region" description="Polar residues" evidence="6">
    <location>
        <begin position="393"/>
        <end position="410"/>
    </location>
</feature>
<comment type="subcellular location">
    <subcellularLocation>
        <location evidence="1">Membrane</location>
    </subcellularLocation>
</comment>
<dbReference type="PANTHER" id="PTHR21258">
    <property type="entry name" value="DOCKING PROTEIN RELATED"/>
    <property type="match status" value="1"/>
</dbReference>
<dbReference type="InterPro" id="IPR038742">
    <property type="entry name" value="FRS2_PTB"/>
</dbReference>
<evidence type="ECO:0000256" key="3">
    <source>
        <dbReference type="ARBA" id="ARBA00022707"/>
    </source>
</evidence>
<dbReference type="GO" id="GO:0008543">
    <property type="term" value="P:fibroblast growth factor receptor signaling pathway"/>
    <property type="evidence" value="ECO:0007669"/>
    <property type="project" value="TreeGrafter"/>
</dbReference>
<dbReference type="CDD" id="cd01202">
    <property type="entry name" value="PTB_FRS2"/>
    <property type="match status" value="1"/>
</dbReference>
<feature type="region of interest" description="Disordered" evidence="6">
    <location>
        <begin position="104"/>
        <end position="129"/>
    </location>
</feature>
<dbReference type="InterPro" id="IPR011993">
    <property type="entry name" value="PH-like_dom_sf"/>
</dbReference>
<dbReference type="SMART" id="SM01244">
    <property type="entry name" value="IRS"/>
    <property type="match status" value="1"/>
</dbReference>
<dbReference type="Gene3D" id="2.30.29.30">
    <property type="entry name" value="Pleckstrin-homology domain (PH domain)/Phosphotyrosine-binding domain (PTB)"/>
    <property type="match status" value="1"/>
</dbReference>
<keyword evidence="9" id="KW-1185">Reference proteome</keyword>
<keyword evidence="2" id="KW-0597">Phosphoprotein</keyword>
<keyword evidence="5" id="KW-0449">Lipoprotein</keyword>
<evidence type="ECO:0000256" key="2">
    <source>
        <dbReference type="ARBA" id="ARBA00022553"/>
    </source>
</evidence>
<feature type="region of interest" description="Disordered" evidence="6">
    <location>
        <begin position="391"/>
        <end position="416"/>
    </location>
</feature>
<dbReference type="Proteomes" id="UP001497497">
    <property type="component" value="Unassembled WGS sequence"/>
</dbReference>
<feature type="domain" description="IRS-type PTB" evidence="7">
    <location>
        <begin position="10"/>
        <end position="112"/>
    </location>
</feature>
<dbReference type="AlphaFoldDB" id="A0AAV2IIE1"/>
<feature type="region of interest" description="Disordered" evidence="6">
    <location>
        <begin position="435"/>
        <end position="459"/>
    </location>
</feature>
<keyword evidence="4" id="KW-0472">Membrane</keyword>
<accession>A0AAV2IIE1</accession>
<dbReference type="EMBL" id="CAXITT010000858">
    <property type="protein sequence ID" value="CAL1546812.1"/>
    <property type="molecule type" value="Genomic_DNA"/>
</dbReference>
<proteinExistence type="predicted"/>
<evidence type="ECO:0000256" key="6">
    <source>
        <dbReference type="SAM" id="MobiDB-lite"/>
    </source>
</evidence>
<dbReference type="GO" id="GO:0016020">
    <property type="term" value="C:membrane"/>
    <property type="evidence" value="ECO:0007669"/>
    <property type="project" value="UniProtKB-SubCell"/>
</dbReference>
<organism evidence="8 9">
    <name type="scientific">Lymnaea stagnalis</name>
    <name type="common">Great pond snail</name>
    <name type="synonym">Helix stagnalis</name>
    <dbReference type="NCBI Taxonomy" id="6523"/>
    <lineage>
        <taxon>Eukaryota</taxon>
        <taxon>Metazoa</taxon>
        <taxon>Spiralia</taxon>
        <taxon>Lophotrochozoa</taxon>
        <taxon>Mollusca</taxon>
        <taxon>Gastropoda</taxon>
        <taxon>Heterobranchia</taxon>
        <taxon>Euthyneura</taxon>
        <taxon>Panpulmonata</taxon>
        <taxon>Hygrophila</taxon>
        <taxon>Lymnaeoidea</taxon>
        <taxon>Lymnaeidae</taxon>
        <taxon>Lymnaea</taxon>
    </lineage>
</organism>
<evidence type="ECO:0000256" key="1">
    <source>
        <dbReference type="ARBA" id="ARBA00004370"/>
    </source>
</evidence>
<dbReference type="PROSITE" id="PS51064">
    <property type="entry name" value="IRS_PTB"/>
    <property type="match status" value="1"/>
</dbReference>
<evidence type="ECO:0000313" key="9">
    <source>
        <dbReference type="Proteomes" id="UP001497497"/>
    </source>
</evidence>
<dbReference type="Pfam" id="PF02174">
    <property type="entry name" value="IRS"/>
    <property type="match status" value="1"/>
</dbReference>
<dbReference type="SUPFAM" id="SSF50729">
    <property type="entry name" value="PH domain-like"/>
    <property type="match status" value="1"/>
</dbReference>
<gene>
    <name evidence="8" type="ORF">GSLYS_00020189001</name>
</gene>
<name>A0AAV2IIE1_LYMST</name>
<dbReference type="SMART" id="SM00310">
    <property type="entry name" value="PTBI"/>
    <property type="match status" value="1"/>
</dbReference>
<protein>
    <recommendedName>
        <fullName evidence="7">IRS-type PTB domain-containing protein</fullName>
    </recommendedName>
</protein>